<evidence type="ECO:0000313" key="1">
    <source>
        <dbReference type="EMBL" id="MDG4984536.1"/>
    </source>
</evidence>
<reference evidence="1" key="1">
    <citation type="submission" date="2022-10" db="EMBL/GenBank/DDBJ databases">
        <authorList>
            <person name="Turner M.S."/>
            <person name="Huang W."/>
        </authorList>
    </citation>
    <scope>NUCLEOTIDE SEQUENCE</scope>
    <source>
        <strain evidence="1">3</strain>
    </source>
</reference>
<dbReference type="PROSITE" id="PS00194">
    <property type="entry name" value="THIOREDOXIN_1"/>
    <property type="match status" value="1"/>
</dbReference>
<dbReference type="InterPro" id="IPR036249">
    <property type="entry name" value="Thioredoxin-like_sf"/>
</dbReference>
<name>A0A9X4NI53_9LACT</name>
<dbReference type="EMBL" id="JAOWLY010000010">
    <property type="protein sequence ID" value="MDG4984536.1"/>
    <property type="molecule type" value="Genomic_DNA"/>
</dbReference>
<organism evidence="1 2">
    <name type="scientific">Lactococcus lactis</name>
    <dbReference type="NCBI Taxonomy" id="1358"/>
    <lineage>
        <taxon>Bacteria</taxon>
        <taxon>Bacillati</taxon>
        <taxon>Bacillota</taxon>
        <taxon>Bacilli</taxon>
        <taxon>Lactobacillales</taxon>
        <taxon>Streptococcaceae</taxon>
        <taxon>Lactococcus</taxon>
    </lineage>
</organism>
<dbReference type="RefSeq" id="WP_278229153.1">
    <property type="nucleotide sequence ID" value="NZ_JAOWLY010000010.1"/>
</dbReference>
<proteinExistence type="predicted"/>
<dbReference type="SUPFAM" id="SSF52833">
    <property type="entry name" value="Thioredoxin-like"/>
    <property type="match status" value="1"/>
</dbReference>
<dbReference type="AlphaFoldDB" id="A0A9X4NI53"/>
<reference evidence="1" key="2">
    <citation type="journal article" date="2023" name="Food Microbiol.">
        <title>Evaluation of the fermentation potential of lactic acid bacteria isolated from herbs, fruits and vegetables as starter cultures in nut-based milk alternatives.</title>
        <authorList>
            <person name="Huang W."/>
            <person name="Dong A."/>
            <person name="Pham H.T."/>
            <person name="Zhou C."/>
            <person name="Huo Z."/>
            <person name="Watjen A.P."/>
            <person name="Prakash S."/>
            <person name="Bang-Berthelsen C.H."/>
            <person name="Turner M.S."/>
        </authorList>
    </citation>
    <scope>NUCLEOTIDE SEQUENCE</scope>
    <source>
        <strain evidence="1">3</strain>
    </source>
</reference>
<gene>
    <name evidence="1" type="ORF">OGZ51_10305</name>
</gene>
<dbReference type="InterPro" id="IPR017937">
    <property type="entry name" value="Thioredoxin_CS"/>
</dbReference>
<protein>
    <submittedName>
        <fullName evidence="1">Thioredoxin family protein</fullName>
    </submittedName>
</protein>
<sequence length="154" mass="17563">MKIKIKNKKIFFTGRRILILSITIALVTAGGGYFYSRSQTMKETPHLMQKLEENDSKKEVLVFFRPGCPYCEAGKQKIEEISKKAKVPVYYVNTRSEIGKVLVKNFDLKYASTLTVIDSGHFKNIAYADKINGKIVPLTSNIKRVFNDKLNDVH</sequence>
<comment type="caution">
    <text evidence="1">The sequence shown here is derived from an EMBL/GenBank/DDBJ whole genome shotgun (WGS) entry which is preliminary data.</text>
</comment>
<dbReference type="Gene3D" id="3.40.30.10">
    <property type="entry name" value="Glutaredoxin"/>
    <property type="match status" value="1"/>
</dbReference>
<accession>A0A9X4NI53</accession>
<evidence type="ECO:0000313" key="2">
    <source>
        <dbReference type="Proteomes" id="UP001152614"/>
    </source>
</evidence>
<dbReference type="Proteomes" id="UP001152614">
    <property type="component" value="Unassembled WGS sequence"/>
</dbReference>
<dbReference type="CDD" id="cd02947">
    <property type="entry name" value="TRX_family"/>
    <property type="match status" value="1"/>
</dbReference>